<dbReference type="AlphaFoldDB" id="A0A2A9NF04"/>
<reference evidence="2 3" key="1">
    <citation type="submission" date="2014-02" db="EMBL/GenBank/DDBJ databases">
        <title>Transposable element dynamics among asymbiotic and ectomycorrhizal Amanita fungi.</title>
        <authorList>
            <consortium name="DOE Joint Genome Institute"/>
            <person name="Hess J."/>
            <person name="Skrede I."/>
            <person name="Wolfe B."/>
            <person name="LaButti K."/>
            <person name="Ohm R.A."/>
            <person name="Grigoriev I.V."/>
            <person name="Pringle A."/>
        </authorList>
    </citation>
    <scope>NUCLEOTIDE SEQUENCE [LARGE SCALE GENOMIC DNA]</scope>
    <source>
        <strain evidence="2 3">SKay4041</strain>
    </source>
</reference>
<feature type="region of interest" description="Disordered" evidence="1">
    <location>
        <begin position="228"/>
        <end position="260"/>
    </location>
</feature>
<gene>
    <name evidence="2" type="ORF">AMATHDRAFT_64936</name>
</gene>
<dbReference type="OrthoDB" id="3027935at2759"/>
<keyword evidence="3" id="KW-1185">Reference proteome</keyword>
<evidence type="ECO:0000256" key="1">
    <source>
        <dbReference type="SAM" id="MobiDB-lite"/>
    </source>
</evidence>
<dbReference type="EMBL" id="KZ302055">
    <property type="protein sequence ID" value="PFH48638.1"/>
    <property type="molecule type" value="Genomic_DNA"/>
</dbReference>
<name>A0A2A9NF04_9AGAR</name>
<accession>A0A2A9NF04</accession>
<organism evidence="2 3">
    <name type="scientific">Amanita thiersii Skay4041</name>
    <dbReference type="NCBI Taxonomy" id="703135"/>
    <lineage>
        <taxon>Eukaryota</taxon>
        <taxon>Fungi</taxon>
        <taxon>Dikarya</taxon>
        <taxon>Basidiomycota</taxon>
        <taxon>Agaricomycotina</taxon>
        <taxon>Agaricomycetes</taxon>
        <taxon>Agaricomycetidae</taxon>
        <taxon>Agaricales</taxon>
        <taxon>Pluteineae</taxon>
        <taxon>Amanitaceae</taxon>
        <taxon>Amanita</taxon>
    </lineage>
</organism>
<dbReference type="Proteomes" id="UP000242287">
    <property type="component" value="Unassembled WGS sequence"/>
</dbReference>
<sequence length="282" mass="33224">MAFRLLYIKITDEFYTPAIALEGWSYIRYVGPFPEPELEHVFLCATKEDCLIVARKREGSKLWYINRLRADEDNLHRNACALKREGSQLFLSCYVPAEDAAMGELFLSQRKTRFDMLRVERLKRPCYIRVYQERAAPEEEVCQTDDTVTSGISDDSEMDMTVTEGTDLEGVNEGGKGKRREEEEQLRVEWFLGISHDFRAILKPFPPESECTPEQTRRKPVWEFITRDEAMDEDNPPKYAPVWDPRRANDPTRREFFTRPDRFRIHDRGFWPKQPEPRTRGT</sequence>
<protein>
    <submittedName>
        <fullName evidence="2">Uncharacterized protein</fullName>
    </submittedName>
</protein>
<evidence type="ECO:0000313" key="2">
    <source>
        <dbReference type="EMBL" id="PFH48638.1"/>
    </source>
</evidence>
<evidence type="ECO:0000313" key="3">
    <source>
        <dbReference type="Proteomes" id="UP000242287"/>
    </source>
</evidence>
<proteinExistence type="predicted"/>
<feature type="compositionally biased region" description="Basic and acidic residues" evidence="1">
    <location>
        <begin position="244"/>
        <end position="260"/>
    </location>
</feature>